<dbReference type="InterPro" id="IPR009057">
    <property type="entry name" value="Homeodomain-like_sf"/>
</dbReference>
<sequence>MEVKDGGMNENVDEIEERGGEGEDDDEDDEQDLSMGIATPSSSLPSIISHSKTYQQHHSNSMSQDYHHQGIFSFPNGFQRSATTMSHQDPHQQQQHQQLRRDKVRVQGFEPQQTLVPIEEDEPGSLPVYETAGMLSEMFTFPPGAATELLEQQHQTQQQQSMTTTFRSSARAVGSGSEWYGNRQGMLTGLGPLGDSKNHHHGSVNSRDSSSSNIVQHQHHHHHHNHHHHHQMSSINADSAAAMQLFLMNPQTTRSPSPPPPPSSTLHMLLPTFPPGSGGSFGQFTWLPDTAQDGGGPSTVVEGPGHGQGLSLSLSSSLEAAKAEELRMGDSGFLYYNQASGGPSSYKSALGGHHHQALLGQTHQGHVGFAASSSTSSLGVVNALRNSKYIKAAQELLEEFCSVGRGQFKKNKFNRQLSNPSSNLGGSGGGGGGASSSLSKDVPPLSAADRIEHQRRKVKLLTMLDEALKPIVHISDDRVEVDRRYSHYCEQMHMVVNSFDMVMGFGAAVPYTALAQKAMSRHFRCLKDAITAQLKHSCELLGEKDGAGNSGLTKGETPRLKMLEQSLRQQRAFHQMGMMEQEAWRPQRGLPERSVNILRAWLFEHFLHPGEMWYVRLTRGEKAVNDCETVKERDNSHAHEGTERKVSYSAKGTESWVSLYTVKARTLMSFSGLFLRYPSDADKHLLARQTGLSRNQVSNWFINARVRLWKPMVEDMYQQELKEAEGAEEERERNQSSSNNSGHQLAQTPTPSTTASTATAPPPPPTTSTATTPPTAKRSDTESDPSLAPINNNRPLGAFSETQPNSSTTATASEVAPPSELPRSMGADDSCRHGSLVAAEFGSGPGASDIGSTLIRFGTTAGDVSLTLGLRHSGNMPEKTPFSVRDFGGI</sequence>
<evidence type="ECO:0000256" key="3">
    <source>
        <dbReference type="ARBA" id="ARBA00023015"/>
    </source>
</evidence>
<dbReference type="CDD" id="cd00086">
    <property type="entry name" value="homeodomain"/>
    <property type="match status" value="1"/>
</dbReference>
<evidence type="ECO:0000256" key="5">
    <source>
        <dbReference type="ARBA" id="ARBA00023155"/>
    </source>
</evidence>
<dbReference type="GO" id="GO:0005634">
    <property type="term" value="C:nucleus"/>
    <property type="evidence" value="ECO:0007669"/>
    <property type="project" value="UniProtKB-SubCell"/>
</dbReference>
<feature type="compositionally biased region" description="Basic residues" evidence="9">
    <location>
        <begin position="217"/>
        <end position="231"/>
    </location>
</feature>
<proteinExistence type="inferred from homology"/>
<dbReference type="SUPFAM" id="SSF46689">
    <property type="entry name" value="Homeodomain-like"/>
    <property type="match status" value="1"/>
</dbReference>
<feature type="compositionally biased region" description="Polar residues" evidence="9">
    <location>
        <begin position="789"/>
        <end position="812"/>
    </location>
</feature>
<evidence type="ECO:0000256" key="8">
    <source>
        <dbReference type="PROSITE-ProRule" id="PRU00108"/>
    </source>
</evidence>
<evidence type="ECO:0000313" key="11">
    <source>
        <dbReference type="EMBL" id="WVZ25955.1"/>
    </source>
</evidence>
<dbReference type="GO" id="GO:0006355">
    <property type="term" value="P:regulation of DNA-templated transcription"/>
    <property type="evidence" value="ECO:0007669"/>
    <property type="project" value="InterPro"/>
</dbReference>
<organism evidence="11 12">
    <name type="scientific">Vigna mungo</name>
    <name type="common">Black gram</name>
    <name type="synonym">Phaseolus mungo</name>
    <dbReference type="NCBI Taxonomy" id="3915"/>
    <lineage>
        <taxon>Eukaryota</taxon>
        <taxon>Viridiplantae</taxon>
        <taxon>Streptophyta</taxon>
        <taxon>Embryophyta</taxon>
        <taxon>Tracheophyta</taxon>
        <taxon>Spermatophyta</taxon>
        <taxon>Magnoliopsida</taxon>
        <taxon>eudicotyledons</taxon>
        <taxon>Gunneridae</taxon>
        <taxon>Pentapetalae</taxon>
        <taxon>rosids</taxon>
        <taxon>fabids</taxon>
        <taxon>Fabales</taxon>
        <taxon>Fabaceae</taxon>
        <taxon>Papilionoideae</taxon>
        <taxon>50 kb inversion clade</taxon>
        <taxon>NPAAA clade</taxon>
        <taxon>indigoferoid/millettioid clade</taxon>
        <taxon>Phaseoleae</taxon>
        <taxon>Vigna</taxon>
    </lineage>
</organism>
<keyword evidence="7 8" id="KW-0539">Nucleus</keyword>
<evidence type="ECO:0000256" key="9">
    <source>
        <dbReference type="SAM" id="MobiDB-lite"/>
    </source>
</evidence>
<dbReference type="EMBL" id="CP144700">
    <property type="protein sequence ID" value="WVZ25955.1"/>
    <property type="molecule type" value="Genomic_DNA"/>
</dbReference>
<dbReference type="PROSITE" id="PS50071">
    <property type="entry name" value="HOMEOBOX_2"/>
    <property type="match status" value="1"/>
</dbReference>
<dbReference type="Pfam" id="PF07526">
    <property type="entry name" value="POX"/>
    <property type="match status" value="1"/>
</dbReference>
<feature type="domain" description="Homeobox" evidence="10">
    <location>
        <begin position="676"/>
        <end position="711"/>
    </location>
</feature>
<feature type="compositionally biased region" description="Low complexity" evidence="9">
    <location>
        <begin position="767"/>
        <end position="776"/>
    </location>
</feature>
<dbReference type="Proteomes" id="UP001374535">
    <property type="component" value="Chromosome 1"/>
</dbReference>
<reference evidence="11 12" key="1">
    <citation type="journal article" date="2023" name="Life. Sci Alliance">
        <title>Evolutionary insights into 3D genome organization and epigenetic landscape of Vigna mungo.</title>
        <authorList>
            <person name="Junaid A."/>
            <person name="Singh B."/>
            <person name="Bhatia S."/>
        </authorList>
    </citation>
    <scope>NUCLEOTIDE SEQUENCE [LARGE SCALE GENOMIC DNA]</scope>
    <source>
        <strain evidence="11">Urdbean</strain>
    </source>
</reference>
<feature type="compositionally biased region" description="Basic and acidic residues" evidence="9">
    <location>
        <begin position="722"/>
        <end position="734"/>
    </location>
</feature>
<dbReference type="InterPro" id="IPR001356">
    <property type="entry name" value="HD"/>
</dbReference>
<keyword evidence="4 8" id="KW-0238">DNA-binding</keyword>
<dbReference type="InterPro" id="IPR050224">
    <property type="entry name" value="TALE_homeobox"/>
</dbReference>
<feature type="compositionally biased region" description="Gly residues" evidence="9">
    <location>
        <begin position="425"/>
        <end position="434"/>
    </location>
</feature>
<dbReference type="SMART" id="SM00389">
    <property type="entry name" value="HOX"/>
    <property type="match status" value="1"/>
</dbReference>
<feature type="compositionally biased region" description="Low complexity" evidence="9">
    <location>
        <begin position="203"/>
        <end position="212"/>
    </location>
</feature>
<evidence type="ECO:0000256" key="7">
    <source>
        <dbReference type="ARBA" id="ARBA00023242"/>
    </source>
</evidence>
<keyword evidence="6" id="KW-0804">Transcription</keyword>
<evidence type="ECO:0000259" key="10">
    <source>
        <dbReference type="PROSITE" id="PS50071"/>
    </source>
</evidence>
<dbReference type="Pfam" id="PF05920">
    <property type="entry name" value="Homeobox_KN"/>
    <property type="match status" value="1"/>
</dbReference>
<dbReference type="InterPro" id="IPR008422">
    <property type="entry name" value="KN_HD"/>
</dbReference>
<feature type="compositionally biased region" description="Low complexity" evidence="9">
    <location>
        <begin position="40"/>
        <end position="51"/>
    </location>
</feature>
<feature type="region of interest" description="Disordered" evidence="9">
    <location>
        <begin position="413"/>
        <end position="449"/>
    </location>
</feature>
<feature type="DNA-binding region" description="Homeobox" evidence="8">
    <location>
        <begin position="678"/>
        <end position="712"/>
    </location>
</feature>
<evidence type="ECO:0000313" key="12">
    <source>
        <dbReference type="Proteomes" id="UP001374535"/>
    </source>
</evidence>
<protein>
    <recommendedName>
        <fullName evidence="10">Homeobox domain-containing protein</fullName>
    </recommendedName>
</protein>
<dbReference type="SMART" id="SM00574">
    <property type="entry name" value="POX"/>
    <property type="match status" value="1"/>
</dbReference>
<dbReference type="GO" id="GO:0003677">
    <property type="term" value="F:DNA binding"/>
    <property type="evidence" value="ECO:0007669"/>
    <property type="project" value="UniProtKB-UniRule"/>
</dbReference>
<comment type="similarity">
    <text evidence="2">Belongs to the TALE/BELL homeobox family.</text>
</comment>
<dbReference type="Gene3D" id="1.10.10.60">
    <property type="entry name" value="Homeodomain-like"/>
    <property type="match status" value="1"/>
</dbReference>
<feature type="region of interest" description="Disordered" evidence="9">
    <location>
        <begin position="722"/>
        <end position="831"/>
    </location>
</feature>
<dbReference type="InterPro" id="IPR006563">
    <property type="entry name" value="POX_dom"/>
</dbReference>
<evidence type="ECO:0000256" key="6">
    <source>
        <dbReference type="ARBA" id="ARBA00023163"/>
    </source>
</evidence>
<feature type="compositionally biased region" description="Polar residues" evidence="9">
    <location>
        <begin position="52"/>
        <end position="64"/>
    </location>
</feature>
<feature type="compositionally biased region" description="Acidic residues" evidence="9">
    <location>
        <begin position="11"/>
        <end position="32"/>
    </location>
</feature>
<feature type="compositionally biased region" description="Low complexity" evidence="9">
    <location>
        <begin position="748"/>
        <end position="759"/>
    </location>
</feature>
<accession>A0AAQ3PH97</accession>
<dbReference type="AlphaFoldDB" id="A0AAQ3PH97"/>
<keyword evidence="5 8" id="KW-0371">Homeobox</keyword>
<feature type="region of interest" description="Disordered" evidence="9">
    <location>
        <begin position="187"/>
        <end position="235"/>
    </location>
</feature>
<evidence type="ECO:0000256" key="1">
    <source>
        <dbReference type="ARBA" id="ARBA00004123"/>
    </source>
</evidence>
<keyword evidence="12" id="KW-1185">Reference proteome</keyword>
<dbReference type="PANTHER" id="PTHR11850">
    <property type="entry name" value="HOMEOBOX PROTEIN TRANSCRIPTION FACTORS"/>
    <property type="match status" value="1"/>
</dbReference>
<feature type="region of interest" description="Disordered" evidence="9">
    <location>
        <begin position="1"/>
        <end position="101"/>
    </location>
</feature>
<comment type="subcellular location">
    <subcellularLocation>
        <location evidence="1 8">Nucleus</location>
    </subcellularLocation>
</comment>
<evidence type="ECO:0000256" key="2">
    <source>
        <dbReference type="ARBA" id="ARBA00006454"/>
    </source>
</evidence>
<feature type="compositionally biased region" description="Polar residues" evidence="9">
    <location>
        <begin position="76"/>
        <end position="86"/>
    </location>
</feature>
<name>A0AAQ3PH97_VIGMU</name>
<gene>
    <name evidence="11" type="ORF">V8G54_004499</name>
</gene>
<keyword evidence="3" id="KW-0805">Transcription regulation</keyword>
<evidence type="ECO:0000256" key="4">
    <source>
        <dbReference type="ARBA" id="ARBA00023125"/>
    </source>
</evidence>